<dbReference type="EMBL" id="CAFBMW010000072">
    <property type="protein sequence ID" value="CAB4967259.1"/>
    <property type="molecule type" value="Genomic_DNA"/>
</dbReference>
<keyword evidence="1" id="KW-0378">Hydrolase</keyword>
<feature type="domain" description="AB hydrolase-1" evidence="2">
    <location>
        <begin position="15"/>
        <end position="242"/>
    </location>
</feature>
<dbReference type="GO" id="GO:0016787">
    <property type="term" value="F:hydrolase activity"/>
    <property type="evidence" value="ECO:0007669"/>
    <property type="project" value="UniProtKB-KW"/>
</dbReference>
<organism evidence="3">
    <name type="scientific">freshwater metagenome</name>
    <dbReference type="NCBI Taxonomy" id="449393"/>
    <lineage>
        <taxon>unclassified sequences</taxon>
        <taxon>metagenomes</taxon>
        <taxon>ecological metagenomes</taxon>
    </lineage>
</organism>
<evidence type="ECO:0000256" key="1">
    <source>
        <dbReference type="ARBA" id="ARBA00022801"/>
    </source>
</evidence>
<gene>
    <name evidence="3" type="ORF">UFOPK3662_03982</name>
</gene>
<dbReference type="InterPro" id="IPR000073">
    <property type="entry name" value="AB_hydrolase_1"/>
</dbReference>
<proteinExistence type="predicted"/>
<evidence type="ECO:0000313" key="3">
    <source>
        <dbReference type="EMBL" id="CAB4967259.1"/>
    </source>
</evidence>
<dbReference type="InterPro" id="IPR029058">
    <property type="entry name" value="AB_hydrolase_fold"/>
</dbReference>
<dbReference type="Pfam" id="PF00561">
    <property type="entry name" value="Abhydrolase_1"/>
    <property type="match status" value="1"/>
</dbReference>
<dbReference type="PANTHER" id="PTHR46118:SF4">
    <property type="entry name" value="PROTEIN ABHD11"/>
    <property type="match status" value="1"/>
</dbReference>
<dbReference type="SUPFAM" id="SSF53474">
    <property type="entry name" value="alpha/beta-Hydrolases"/>
    <property type="match status" value="1"/>
</dbReference>
<dbReference type="PANTHER" id="PTHR46118">
    <property type="entry name" value="PROTEIN ABHD11"/>
    <property type="match status" value="1"/>
</dbReference>
<dbReference type="Gene3D" id="3.40.50.1820">
    <property type="entry name" value="alpha/beta hydrolase"/>
    <property type="match status" value="1"/>
</dbReference>
<reference evidence="3" key="1">
    <citation type="submission" date="2020-05" db="EMBL/GenBank/DDBJ databases">
        <authorList>
            <person name="Chiriac C."/>
            <person name="Salcher M."/>
            <person name="Ghai R."/>
            <person name="Kavagutti S V."/>
        </authorList>
    </citation>
    <scope>NUCLEOTIDE SEQUENCE</scope>
</reference>
<name>A0A6J7LNE7_9ZZZZ</name>
<evidence type="ECO:0000259" key="2">
    <source>
        <dbReference type="Pfam" id="PF00561"/>
    </source>
</evidence>
<dbReference type="AlphaFoldDB" id="A0A6J7LNE7"/>
<protein>
    <submittedName>
        <fullName evidence="3">Unannotated protein</fullName>
    </submittedName>
</protein>
<accession>A0A6J7LNE7</accession>
<sequence length="255" mass="28214">MSLHRTELGETGSRVVFCHGLFGQGRNWTQAAKALSAEHRVLLLDMPNHGRSPWTETFDYLELADLVAAELGDEPVALVGHSMGGKIAMCLALRHPELVERLAVVDVAPVAYPSGREFVGYIDTMQGLDLAALGSRGEAEDALREAVPNPVVRSFLLQNLRRGDDGWHWQVNLDLLGDSMPGLTGWPAEALGEATYDGRVLWVGGADSDYIADEHAEEMDRRFPRNRRVLVKGAGHWVHSEQPEVFLEVLRRFLA</sequence>